<proteinExistence type="predicted"/>
<evidence type="ECO:0000313" key="2">
    <source>
        <dbReference type="Proteomes" id="UP000266340"/>
    </source>
</evidence>
<gene>
    <name evidence="1" type="ORF">D3H35_29385</name>
</gene>
<reference evidence="1 2" key="1">
    <citation type="submission" date="2018-09" db="EMBL/GenBank/DDBJ databases">
        <title>Cohnella cavernae sp. nov., isolated from a karst cave.</title>
        <authorList>
            <person name="Zhu H."/>
        </authorList>
    </citation>
    <scope>NUCLEOTIDE SEQUENCE [LARGE SCALE GENOMIC DNA]</scope>
    <source>
        <strain evidence="1 2">K2E09-144</strain>
    </source>
</reference>
<protein>
    <submittedName>
        <fullName evidence="1">Uncharacterized protein</fullName>
    </submittedName>
</protein>
<dbReference type="EMBL" id="QXJM01000061">
    <property type="protein sequence ID" value="RIE00288.1"/>
    <property type="molecule type" value="Genomic_DNA"/>
</dbReference>
<comment type="caution">
    <text evidence="1">The sequence shown here is derived from an EMBL/GenBank/DDBJ whole genome shotgun (WGS) entry which is preliminary data.</text>
</comment>
<accession>A0A398CHB1</accession>
<sequence length="184" mass="20236">MPDDQLRSVRLAGQRIRPAVQKPYIARAWLLVLPHSDVSPVCTDLVRAARSGELRPRDILGKPLNGAKLVVIEEQVLVPVCISACQIRRLRREQDHRAVKADERRVAVAVRLNASGREANPFGRSAACGLRAGDILLALVRRTARAERPNGLARGGGVQADGDSYAPFVSLDGSMVLLRRRRRI</sequence>
<dbReference type="Proteomes" id="UP000266340">
    <property type="component" value="Unassembled WGS sequence"/>
</dbReference>
<evidence type="ECO:0000313" key="1">
    <source>
        <dbReference type="EMBL" id="RIE00288.1"/>
    </source>
</evidence>
<name>A0A398CHB1_9BACL</name>
<organism evidence="1 2">
    <name type="scientific">Cohnella faecalis</name>
    <dbReference type="NCBI Taxonomy" id="2315694"/>
    <lineage>
        <taxon>Bacteria</taxon>
        <taxon>Bacillati</taxon>
        <taxon>Bacillota</taxon>
        <taxon>Bacilli</taxon>
        <taxon>Bacillales</taxon>
        <taxon>Paenibacillaceae</taxon>
        <taxon>Cohnella</taxon>
    </lineage>
</organism>
<dbReference type="AlphaFoldDB" id="A0A398CHB1"/>
<keyword evidence="2" id="KW-1185">Reference proteome</keyword>